<comment type="caution">
    <text evidence="2">The sequence shown here is derived from an EMBL/GenBank/DDBJ whole genome shotgun (WGS) entry which is preliminary data.</text>
</comment>
<evidence type="ECO:0000313" key="2">
    <source>
        <dbReference type="EMBL" id="KAK9297924.1"/>
    </source>
</evidence>
<dbReference type="Proteomes" id="UP001432146">
    <property type="component" value="Unassembled WGS sequence"/>
</dbReference>
<organism evidence="2 3">
    <name type="scientific">Tetragonisca angustula</name>
    <dbReference type="NCBI Taxonomy" id="166442"/>
    <lineage>
        <taxon>Eukaryota</taxon>
        <taxon>Metazoa</taxon>
        <taxon>Ecdysozoa</taxon>
        <taxon>Arthropoda</taxon>
        <taxon>Hexapoda</taxon>
        <taxon>Insecta</taxon>
        <taxon>Pterygota</taxon>
        <taxon>Neoptera</taxon>
        <taxon>Endopterygota</taxon>
        <taxon>Hymenoptera</taxon>
        <taxon>Apocrita</taxon>
        <taxon>Aculeata</taxon>
        <taxon>Apoidea</taxon>
        <taxon>Anthophila</taxon>
        <taxon>Apidae</taxon>
        <taxon>Tetragonisca</taxon>
    </lineage>
</organism>
<sequence>MARRCGNHEYEKRIFGRLQLEDIIRNMPPRYVISRYDCPCGHYTTYFTIHHQVMLHMLATKSPLSDELQREARAYRRILSHLEKRYQLNETRQNSDGNNNDDENNNSIIER</sequence>
<proteinExistence type="predicted"/>
<protein>
    <submittedName>
        <fullName evidence="2">Uncharacterized protein</fullName>
    </submittedName>
</protein>
<dbReference type="AlphaFoldDB" id="A0AAW0ZJS4"/>
<reference evidence="2 3" key="1">
    <citation type="submission" date="2024-05" db="EMBL/GenBank/DDBJ databases">
        <title>The nuclear and mitochondrial genome assemblies of Tetragonisca angustula (Apidae: Meliponini), a tiny yet remarkable pollinator in the Neotropics.</title>
        <authorList>
            <person name="Ferrari R."/>
            <person name="Ricardo P.C."/>
            <person name="Dias F.C."/>
            <person name="Araujo N.S."/>
            <person name="Soares D.O."/>
            <person name="Zhou Q.-S."/>
            <person name="Zhu C.-D."/>
            <person name="Coutinho L."/>
            <person name="Airas M.C."/>
            <person name="Batista T.M."/>
        </authorList>
    </citation>
    <scope>NUCLEOTIDE SEQUENCE [LARGE SCALE GENOMIC DNA]</scope>
    <source>
        <strain evidence="2">ASF017062</strain>
        <tissue evidence="2">Abdomen</tissue>
    </source>
</reference>
<name>A0AAW0ZJS4_9HYME</name>
<evidence type="ECO:0000256" key="1">
    <source>
        <dbReference type="SAM" id="MobiDB-lite"/>
    </source>
</evidence>
<keyword evidence="3" id="KW-1185">Reference proteome</keyword>
<gene>
    <name evidence="2" type="ORF">QLX08_008464</name>
</gene>
<evidence type="ECO:0000313" key="3">
    <source>
        <dbReference type="Proteomes" id="UP001432146"/>
    </source>
</evidence>
<dbReference type="EMBL" id="JAWNGG020000182">
    <property type="protein sequence ID" value="KAK9297924.1"/>
    <property type="molecule type" value="Genomic_DNA"/>
</dbReference>
<accession>A0AAW0ZJS4</accession>
<feature type="region of interest" description="Disordered" evidence="1">
    <location>
        <begin position="86"/>
        <end position="111"/>
    </location>
</feature>